<evidence type="ECO:0000313" key="4">
    <source>
        <dbReference type="Proteomes" id="UP001500929"/>
    </source>
</evidence>
<feature type="compositionally biased region" description="Pro residues" evidence="1">
    <location>
        <begin position="26"/>
        <end position="41"/>
    </location>
</feature>
<evidence type="ECO:0000256" key="2">
    <source>
        <dbReference type="SAM" id="Phobius"/>
    </source>
</evidence>
<accession>A0ABN3DYT6</accession>
<keyword evidence="2" id="KW-0472">Membrane</keyword>
<dbReference type="Proteomes" id="UP001500929">
    <property type="component" value="Unassembled WGS sequence"/>
</dbReference>
<dbReference type="RefSeq" id="WP_259480689.1">
    <property type="nucleotide sequence ID" value="NZ_BAAAQY010000011.1"/>
</dbReference>
<feature type="transmembrane region" description="Helical" evidence="2">
    <location>
        <begin position="68"/>
        <end position="90"/>
    </location>
</feature>
<organism evidence="3 4">
    <name type="scientific">Herbiconiux moechotypicola</name>
    <dbReference type="NCBI Taxonomy" id="637393"/>
    <lineage>
        <taxon>Bacteria</taxon>
        <taxon>Bacillati</taxon>
        <taxon>Actinomycetota</taxon>
        <taxon>Actinomycetes</taxon>
        <taxon>Micrococcales</taxon>
        <taxon>Microbacteriaceae</taxon>
        <taxon>Herbiconiux</taxon>
    </lineage>
</organism>
<sequence>MRSEPRESDDELPWDLDLTVARRPEPVPVPAPVPAPTPSTPRAPHGSRKGRFHRPDLESPWQHFTRNLAVRILAAVLLVGGTAALVYVAVTR</sequence>
<gene>
    <name evidence="3" type="ORF">GCM10009851_32450</name>
</gene>
<keyword evidence="2" id="KW-0812">Transmembrane</keyword>
<comment type="caution">
    <text evidence="3">The sequence shown here is derived from an EMBL/GenBank/DDBJ whole genome shotgun (WGS) entry which is preliminary data.</text>
</comment>
<reference evidence="3 4" key="1">
    <citation type="journal article" date="2019" name="Int. J. Syst. Evol. Microbiol.">
        <title>The Global Catalogue of Microorganisms (GCM) 10K type strain sequencing project: providing services to taxonomists for standard genome sequencing and annotation.</title>
        <authorList>
            <consortium name="The Broad Institute Genomics Platform"/>
            <consortium name="The Broad Institute Genome Sequencing Center for Infectious Disease"/>
            <person name="Wu L."/>
            <person name="Ma J."/>
        </authorList>
    </citation>
    <scope>NUCLEOTIDE SEQUENCE [LARGE SCALE GENOMIC DNA]</scope>
    <source>
        <strain evidence="3 4">JCM 16117</strain>
    </source>
</reference>
<keyword evidence="2" id="KW-1133">Transmembrane helix</keyword>
<keyword evidence="4" id="KW-1185">Reference proteome</keyword>
<feature type="region of interest" description="Disordered" evidence="1">
    <location>
        <begin position="21"/>
        <end position="57"/>
    </location>
</feature>
<name>A0ABN3DYT6_9MICO</name>
<dbReference type="EMBL" id="BAAAQY010000011">
    <property type="protein sequence ID" value="GAA2244699.1"/>
    <property type="molecule type" value="Genomic_DNA"/>
</dbReference>
<protein>
    <submittedName>
        <fullName evidence="3">Uncharacterized protein</fullName>
    </submittedName>
</protein>
<evidence type="ECO:0000256" key="1">
    <source>
        <dbReference type="SAM" id="MobiDB-lite"/>
    </source>
</evidence>
<proteinExistence type="predicted"/>
<evidence type="ECO:0000313" key="3">
    <source>
        <dbReference type="EMBL" id="GAA2244699.1"/>
    </source>
</evidence>